<reference evidence="2" key="1">
    <citation type="submission" date="2017-03" db="EMBL/GenBank/DDBJ databases">
        <title>Genomes of endolithic fungi from Antarctica.</title>
        <authorList>
            <person name="Coleine C."/>
            <person name="Masonjones S."/>
            <person name="Stajich J.E."/>
        </authorList>
    </citation>
    <scope>NUCLEOTIDE SEQUENCE [LARGE SCALE GENOMIC DNA]</scope>
    <source>
        <strain evidence="2">CCFEE 5527</strain>
    </source>
</reference>
<dbReference type="STRING" id="1507870.A0A1V8T753"/>
<dbReference type="InParanoid" id="A0A1V8T753"/>
<protein>
    <recommendedName>
        <fullName evidence="3">Peptidase A1 domain-containing protein</fullName>
    </recommendedName>
</protein>
<dbReference type="OrthoDB" id="5233646at2759"/>
<keyword evidence="2" id="KW-1185">Reference proteome</keyword>
<proteinExistence type="predicted"/>
<evidence type="ECO:0000313" key="1">
    <source>
        <dbReference type="EMBL" id="OQO07180.1"/>
    </source>
</evidence>
<dbReference type="InterPro" id="IPR021109">
    <property type="entry name" value="Peptidase_aspartic_dom_sf"/>
</dbReference>
<evidence type="ECO:0000313" key="2">
    <source>
        <dbReference type="Proteomes" id="UP000192596"/>
    </source>
</evidence>
<gene>
    <name evidence="1" type="ORF">B0A48_07749</name>
</gene>
<name>A0A1V8T753_9PEZI</name>
<sequence length="413" mass="45782">MAVWCRTEKLEGLKARDKDNLAYGGKWAMHVVWVGNPPQQLNALVSTSGTKLQLPITPACYGDGSFNATIVLPHRRPPGGIVSSLRDTEQSPHDAADFYTPQGSHTWQPSLECSQGSDILSYVLWYEHEFLNGVYRTLWHLRAPLERLSRSYNAPDAADRNRVASIGLRALATTWHGRPDYWWALMIQSRASLFQSLPYLDIPTRYSQFGPYDREAGLAYVYTAGRWYGSSPATLSIGAVGQWGVDIPQMTRPLPDDGVLALDLVTLELSHRDSSGAGNITIPLLADPVGAVLDSDSPFLELPRSVCFDIADELDLHYIEESGLFVMDTSVIAHLSMLQPSLRFGLGGAGRREIYEDQMPAAQSGARLVIQLPFEALNHTLTYAGHEQLYFPIRIAEENRGIVLGRAIFQEIA</sequence>
<dbReference type="AlphaFoldDB" id="A0A1V8T753"/>
<dbReference type="Proteomes" id="UP000192596">
    <property type="component" value="Unassembled WGS sequence"/>
</dbReference>
<evidence type="ECO:0008006" key="3">
    <source>
        <dbReference type="Google" id="ProtNLM"/>
    </source>
</evidence>
<dbReference type="EMBL" id="NAJO01000015">
    <property type="protein sequence ID" value="OQO07180.1"/>
    <property type="molecule type" value="Genomic_DNA"/>
</dbReference>
<comment type="caution">
    <text evidence="1">The sequence shown here is derived from an EMBL/GenBank/DDBJ whole genome shotgun (WGS) entry which is preliminary data.</text>
</comment>
<dbReference type="SUPFAM" id="SSF50630">
    <property type="entry name" value="Acid proteases"/>
    <property type="match status" value="1"/>
</dbReference>
<accession>A0A1V8T753</accession>
<organism evidence="1 2">
    <name type="scientific">Cryoendolithus antarcticus</name>
    <dbReference type="NCBI Taxonomy" id="1507870"/>
    <lineage>
        <taxon>Eukaryota</taxon>
        <taxon>Fungi</taxon>
        <taxon>Dikarya</taxon>
        <taxon>Ascomycota</taxon>
        <taxon>Pezizomycotina</taxon>
        <taxon>Dothideomycetes</taxon>
        <taxon>Dothideomycetidae</taxon>
        <taxon>Cladosporiales</taxon>
        <taxon>Cladosporiaceae</taxon>
        <taxon>Cryoendolithus</taxon>
    </lineage>
</organism>